<gene>
    <name evidence="2" type="ORF">LCGC14_1763870</name>
</gene>
<keyword evidence="1" id="KW-0472">Membrane</keyword>
<reference evidence="2" key="1">
    <citation type="journal article" date="2015" name="Nature">
        <title>Complex archaea that bridge the gap between prokaryotes and eukaryotes.</title>
        <authorList>
            <person name="Spang A."/>
            <person name="Saw J.H."/>
            <person name="Jorgensen S.L."/>
            <person name="Zaremba-Niedzwiedzka K."/>
            <person name="Martijn J."/>
            <person name="Lind A.E."/>
            <person name="van Eijk R."/>
            <person name="Schleper C."/>
            <person name="Guy L."/>
            <person name="Ettema T.J."/>
        </authorList>
    </citation>
    <scope>NUCLEOTIDE SEQUENCE</scope>
</reference>
<sequence>MVKYYRRNGAMKLLTISSGFLGLLYCFWGILGMHFTYDSLLNLFKALVYLACIIPAFLLLLK</sequence>
<comment type="caution">
    <text evidence="2">The sequence shown here is derived from an EMBL/GenBank/DDBJ whole genome shotgun (WGS) entry which is preliminary data.</text>
</comment>
<evidence type="ECO:0000313" key="2">
    <source>
        <dbReference type="EMBL" id="KKM04469.1"/>
    </source>
</evidence>
<dbReference type="AlphaFoldDB" id="A0A0F9H070"/>
<organism evidence="2">
    <name type="scientific">marine sediment metagenome</name>
    <dbReference type="NCBI Taxonomy" id="412755"/>
    <lineage>
        <taxon>unclassified sequences</taxon>
        <taxon>metagenomes</taxon>
        <taxon>ecological metagenomes</taxon>
    </lineage>
</organism>
<proteinExistence type="predicted"/>
<keyword evidence="1" id="KW-1133">Transmembrane helix</keyword>
<feature type="transmembrane region" description="Helical" evidence="1">
    <location>
        <begin position="12"/>
        <end position="31"/>
    </location>
</feature>
<evidence type="ECO:0000256" key="1">
    <source>
        <dbReference type="SAM" id="Phobius"/>
    </source>
</evidence>
<accession>A0A0F9H070</accession>
<dbReference type="EMBL" id="LAZR01016446">
    <property type="protein sequence ID" value="KKM04469.1"/>
    <property type="molecule type" value="Genomic_DNA"/>
</dbReference>
<keyword evidence="1" id="KW-0812">Transmembrane</keyword>
<name>A0A0F9H070_9ZZZZ</name>
<feature type="transmembrane region" description="Helical" evidence="1">
    <location>
        <begin position="43"/>
        <end position="61"/>
    </location>
</feature>
<protein>
    <submittedName>
        <fullName evidence="2">Uncharacterized protein</fullName>
    </submittedName>
</protein>